<dbReference type="InterPro" id="IPR029045">
    <property type="entry name" value="ClpP/crotonase-like_dom_sf"/>
</dbReference>
<dbReference type="GO" id="GO:0006552">
    <property type="term" value="P:L-leucine catabolic process"/>
    <property type="evidence" value="ECO:0007669"/>
    <property type="project" value="UniProtKB-UniPathway"/>
</dbReference>
<evidence type="ECO:0000259" key="9">
    <source>
        <dbReference type="PROSITE" id="PS50980"/>
    </source>
</evidence>
<dbReference type="InterPro" id="IPR011763">
    <property type="entry name" value="COA_CT_C"/>
</dbReference>
<dbReference type="PROSITE" id="PS50989">
    <property type="entry name" value="COA_CT_CTER"/>
    <property type="match status" value="1"/>
</dbReference>
<dbReference type="GeneID" id="28737268"/>
<keyword evidence="11" id="KW-0808">Transferase</keyword>
<name>A0A0N1P0T2_9EURO</name>
<dbReference type="STRING" id="1664694.A0A0N1P0T2"/>
<protein>
    <recommendedName>
        <fullName evidence="4">Propionyl-CoA carboxylase beta chain, mitochondrial</fullName>
        <ecNumber evidence="2">6.4.1.3</ecNumber>
    </recommendedName>
    <alternativeName>
        <fullName evidence="5">Propanoyl-CoA:carbon dioxide ligase subunit beta</fullName>
    </alternativeName>
</protein>
<dbReference type="GO" id="GO:0004658">
    <property type="term" value="F:propionyl-CoA carboxylase activity"/>
    <property type="evidence" value="ECO:0007669"/>
    <property type="project" value="UniProtKB-EC"/>
</dbReference>
<evidence type="ECO:0000256" key="4">
    <source>
        <dbReference type="ARBA" id="ARBA00041138"/>
    </source>
</evidence>
<evidence type="ECO:0000256" key="6">
    <source>
        <dbReference type="ARBA" id="ARBA00048208"/>
    </source>
</evidence>
<dbReference type="UniPathway" id="UPA00363">
    <property type="reaction ID" value="UER00861"/>
</dbReference>
<dbReference type="GO" id="GO:0016740">
    <property type="term" value="F:transferase activity"/>
    <property type="evidence" value="ECO:0007669"/>
    <property type="project" value="UniProtKB-KW"/>
</dbReference>
<feature type="compositionally biased region" description="Basic and acidic residues" evidence="8">
    <location>
        <begin position="7"/>
        <end position="22"/>
    </location>
</feature>
<dbReference type="SUPFAM" id="SSF52096">
    <property type="entry name" value="ClpP/crotonase"/>
    <property type="match status" value="2"/>
</dbReference>
<feature type="region of interest" description="Disordered" evidence="8">
    <location>
        <begin position="1"/>
        <end position="58"/>
    </location>
</feature>
<dbReference type="Gene3D" id="3.90.226.10">
    <property type="entry name" value="2-enoyl-CoA Hydratase, Chain A, domain 1"/>
    <property type="match status" value="2"/>
</dbReference>
<evidence type="ECO:0000259" key="10">
    <source>
        <dbReference type="PROSITE" id="PS50989"/>
    </source>
</evidence>
<dbReference type="EMBL" id="LFJN01000015">
    <property type="protein sequence ID" value="KPI39465.1"/>
    <property type="molecule type" value="Genomic_DNA"/>
</dbReference>
<feature type="domain" description="CoA carboxyltransferase C-terminal" evidence="10">
    <location>
        <begin position="347"/>
        <end position="604"/>
    </location>
</feature>
<feature type="compositionally biased region" description="Polar residues" evidence="8">
    <location>
        <begin position="23"/>
        <end position="34"/>
    </location>
</feature>
<sequence>MGDNDNDDHIPTSKPVQSDDSKTASSRLSQLKSQFPSPFPSSSTTTTNPPKITRKSRLTTQLPADWSDILSEINHVRTLASTPPTTSTGYRRHKEAGKLWVRERIELLLDPASFREVGSLAGTVTWKSPPNAATAPTALERERQVVGGFVPSNNVQGFGRINGRPVLLTADDFTIRAGHADGALMPKTIYMDKLSVNLKLPMVKLVDGASGGGSITTYKSEGGAYLPKLELLYWLVKELDLGIPQVAAVVGPAVGLGAARAAVSHFSVIAADVGSLFNAGPKIVEGATFEEGLSFDDLGGPSIHAGNGTIDNVARDEKGAYEMIARFLSYVPNHGGVLPPKGEVLDDPYRKCEGLREVIPRRRQRGYQIRDIIEPLVDKGSWFEIGPYWGKTIVVGLARLGGYSVGVVADDATVNSGALDSAGSQKLMKHLKLCDVFGIPVVQLIDIPGFAVGTTAERSGMMKWGTELFKVYHTTTMPVFSCIVRRCYGIGGVILADSRDPAPRVAWPSLESGSIPLDGGIEVNHVADLKRAGDNWKQVYQQLEAEYVNLQNPIRVANKFHVEEIIDPADTRSLMYTWVNHMYESTLPERLMQRASGAIKPSFR</sequence>
<dbReference type="VEuPathDB" id="FungiDB:AB675_5196"/>
<organism evidence="11 12">
    <name type="scientific">Cyphellophora attinorum</name>
    <dbReference type="NCBI Taxonomy" id="1664694"/>
    <lineage>
        <taxon>Eukaryota</taxon>
        <taxon>Fungi</taxon>
        <taxon>Dikarya</taxon>
        <taxon>Ascomycota</taxon>
        <taxon>Pezizomycotina</taxon>
        <taxon>Eurotiomycetes</taxon>
        <taxon>Chaetothyriomycetidae</taxon>
        <taxon>Chaetothyriales</taxon>
        <taxon>Cyphellophoraceae</taxon>
        <taxon>Cyphellophora</taxon>
    </lineage>
</organism>
<accession>A0A0N1P0T2</accession>
<evidence type="ECO:0000256" key="7">
    <source>
        <dbReference type="ARBA" id="ARBA00049495"/>
    </source>
</evidence>
<comment type="caution">
    <text evidence="11">The sequence shown here is derived from an EMBL/GenBank/DDBJ whole genome shotgun (WGS) entry which is preliminary data.</text>
</comment>
<dbReference type="PROSITE" id="PS50980">
    <property type="entry name" value="COA_CT_NTER"/>
    <property type="match status" value="1"/>
</dbReference>
<feature type="compositionally biased region" description="Low complexity" evidence="8">
    <location>
        <begin position="40"/>
        <end position="50"/>
    </location>
</feature>
<dbReference type="InterPro" id="IPR051047">
    <property type="entry name" value="AccD/PCCB"/>
</dbReference>
<dbReference type="InterPro" id="IPR011762">
    <property type="entry name" value="COA_CT_N"/>
</dbReference>
<dbReference type="PANTHER" id="PTHR43842">
    <property type="entry name" value="PROPIONYL-COA CARBOXYLASE BETA CHAIN"/>
    <property type="match status" value="1"/>
</dbReference>
<comment type="catalytic activity">
    <reaction evidence="6">
        <text>butanoyl-CoA + hydrogencarbonate + ATP = (2S)-ethylmalonyl-CoA + ADP + phosphate + H(+)</text>
        <dbReference type="Rhea" id="RHEA:59520"/>
        <dbReference type="ChEBI" id="CHEBI:15378"/>
        <dbReference type="ChEBI" id="CHEBI:17544"/>
        <dbReference type="ChEBI" id="CHEBI:30616"/>
        <dbReference type="ChEBI" id="CHEBI:43474"/>
        <dbReference type="ChEBI" id="CHEBI:57371"/>
        <dbReference type="ChEBI" id="CHEBI:60909"/>
        <dbReference type="ChEBI" id="CHEBI:456216"/>
    </reaction>
    <physiologicalReaction direction="left-to-right" evidence="6">
        <dbReference type="Rhea" id="RHEA:59521"/>
    </physiologicalReaction>
</comment>
<evidence type="ECO:0000256" key="2">
    <source>
        <dbReference type="ARBA" id="ARBA00013050"/>
    </source>
</evidence>
<comment type="pathway">
    <text evidence="1">Metabolic intermediate metabolism; propanoyl-CoA degradation; succinyl-CoA from propanoyl-CoA: step 1/3.</text>
</comment>
<dbReference type="RefSeq" id="XP_017999428.1">
    <property type="nucleotide sequence ID" value="XM_018145388.1"/>
</dbReference>
<dbReference type="InterPro" id="IPR034733">
    <property type="entry name" value="AcCoA_carboxyl_beta"/>
</dbReference>
<evidence type="ECO:0000256" key="1">
    <source>
        <dbReference type="ARBA" id="ARBA00005060"/>
    </source>
</evidence>
<dbReference type="AlphaFoldDB" id="A0A0N1P0T2"/>
<proteinExistence type="predicted"/>
<comment type="catalytic activity">
    <reaction evidence="7">
        <text>propanoyl-CoA + hydrogencarbonate + ATP = (S)-methylmalonyl-CoA + ADP + phosphate + H(+)</text>
        <dbReference type="Rhea" id="RHEA:23720"/>
        <dbReference type="ChEBI" id="CHEBI:15378"/>
        <dbReference type="ChEBI" id="CHEBI:17544"/>
        <dbReference type="ChEBI" id="CHEBI:30616"/>
        <dbReference type="ChEBI" id="CHEBI:43474"/>
        <dbReference type="ChEBI" id="CHEBI:57327"/>
        <dbReference type="ChEBI" id="CHEBI:57392"/>
        <dbReference type="ChEBI" id="CHEBI:456216"/>
        <dbReference type="EC" id="6.4.1.3"/>
    </reaction>
    <physiologicalReaction direction="left-to-right" evidence="7">
        <dbReference type="Rhea" id="RHEA:23721"/>
    </physiologicalReaction>
</comment>
<dbReference type="Proteomes" id="UP000038010">
    <property type="component" value="Unassembled WGS sequence"/>
</dbReference>
<evidence type="ECO:0000313" key="12">
    <source>
        <dbReference type="Proteomes" id="UP000038010"/>
    </source>
</evidence>
<evidence type="ECO:0000313" key="11">
    <source>
        <dbReference type="EMBL" id="KPI39465.1"/>
    </source>
</evidence>
<evidence type="ECO:0000256" key="8">
    <source>
        <dbReference type="SAM" id="MobiDB-lite"/>
    </source>
</evidence>
<dbReference type="OrthoDB" id="439921at2759"/>
<reference evidence="11 12" key="1">
    <citation type="submission" date="2015-06" db="EMBL/GenBank/DDBJ databases">
        <title>Draft genome of the ant-associated black yeast Phialophora attae CBS 131958.</title>
        <authorList>
            <person name="Moreno L.F."/>
            <person name="Stielow B.J."/>
            <person name="de Hoog S."/>
            <person name="Vicente V.A."/>
            <person name="Weiss V.A."/>
            <person name="de Vries M."/>
            <person name="Cruz L.M."/>
            <person name="Souza E.M."/>
        </authorList>
    </citation>
    <scope>NUCLEOTIDE SEQUENCE [LARGE SCALE GENOMIC DNA]</scope>
    <source>
        <strain evidence="11 12">CBS 131958</strain>
    </source>
</reference>
<evidence type="ECO:0000256" key="3">
    <source>
        <dbReference type="ARBA" id="ARBA00038567"/>
    </source>
</evidence>
<dbReference type="PANTHER" id="PTHR43842:SF2">
    <property type="entry name" value="PROPIONYL-COA CARBOXYLASE BETA CHAIN, MITOCHONDRIAL"/>
    <property type="match status" value="1"/>
</dbReference>
<dbReference type="Pfam" id="PF01039">
    <property type="entry name" value="Carboxyl_trans"/>
    <property type="match status" value="1"/>
</dbReference>
<gene>
    <name evidence="11" type="ORF">AB675_5196</name>
</gene>
<comment type="subunit">
    <text evidence="3">The holoenzyme is a dodecamer composed of 6 PCCA/alpha subunits and 6 PCCB/beta subunits.</text>
</comment>
<keyword evidence="12" id="KW-1185">Reference proteome</keyword>
<feature type="domain" description="CoA carboxyltransferase N-terminal" evidence="9">
    <location>
        <begin position="63"/>
        <end position="343"/>
    </location>
</feature>
<dbReference type="EC" id="6.4.1.3" evidence="2"/>
<evidence type="ECO:0000256" key="5">
    <source>
        <dbReference type="ARBA" id="ARBA00042797"/>
    </source>
</evidence>